<organism evidence="2 3">
    <name type="scientific">Chryseobacterium camelliae</name>
    <dbReference type="NCBI Taxonomy" id="1265445"/>
    <lineage>
        <taxon>Bacteria</taxon>
        <taxon>Pseudomonadati</taxon>
        <taxon>Bacteroidota</taxon>
        <taxon>Flavobacteriia</taxon>
        <taxon>Flavobacteriales</taxon>
        <taxon>Weeksellaceae</taxon>
        <taxon>Chryseobacterium group</taxon>
        <taxon>Chryseobacterium</taxon>
    </lineage>
</organism>
<accession>A0ABY7QL52</accession>
<evidence type="ECO:0000313" key="3">
    <source>
        <dbReference type="Proteomes" id="UP001210978"/>
    </source>
</evidence>
<proteinExistence type="predicted"/>
<keyword evidence="1" id="KW-0732">Signal</keyword>
<protein>
    <recommendedName>
        <fullName evidence="4">Cleaved adhesin domain-containing protein</fullName>
    </recommendedName>
</protein>
<dbReference type="RefSeq" id="WP_271148712.1">
    <property type="nucleotide sequence ID" value="NZ_CP115859.1"/>
</dbReference>
<evidence type="ECO:0000256" key="1">
    <source>
        <dbReference type="SAM" id="SignalP"/>
    </source>
</evidence>
<name>A0ABY7QL52_9FLAO</name>
<sequence>MRKLLTSFIPIFICSIIYAQVGINTTSPNGATVLDITSSQKGILIPRLSDAERNANLADNDPLTVPPTGVVNGSLAAGTLIFNTTANNFQYWDGTLWRQFFVPTNSQAGNDGVVKINSGNANVKPTLNLSASGSTYGAAVTVTYATPLVFAPSPTTSWPETTVPFPGVTSNIYVSATNKWRENEIYGQVHVWRLIVMVTPGSNASGSVKATFRNPDSGFEITSVQLLPAGSSGTGNILTFYFYTIADAASLDPGRGYVLSMQSDMTCTAVVDSFTRVSLFKD</sequence>
<gene>
    <name evidence="2" type="ORF">PFY12_15265</name>
</gene>
<reference evidence="2 3" key="1">
    <citation type="submission" date="2023-01" db="EMBL/GenBank/DDBJ databases">
        <title>Complete genome of Chryseobacterium camelliae VAN22-5A.</title>
        <authorList>
            <person name="Zong G."/>
            <person name="Cao G."/>
        </authorList>
    </citation>
    <scope>NUCLEOTIDE SEQUENCE [LARGE SCALE GENOMIC DNA]</scope>
    <source>
        <strain evidence="2 3">VAN22-5A</strain>
    </source>
</reference>
<dbReference type="EMBL" id="CP115859">
    <property type="protein sequence ID" value="WBV60379.1"/>
    <property type="molecule type" value="Genomic_DNA"/>
</dbReference>
<evidence type="ECO:0008006" key="4">
    <source>
        <dbReference type="Google" id="ProtNLM"/>
    </source>
</evidence>
<evidence type="ECO:0000313" key="2">
    <source>
        <dbReference type="EMBL" id="WBV60379.1"/>
    </source>
</evidence>
<feature type="chain" id="PRO_5047430581" description="Cleaved adhesin domain-containing protein" evidence="1">
    <location>
        <begin position="20"/>
        <end position="282"/>
    </location>
</feature>
<dbReference type="Proteomes" id="UP001210978">
    <property type="component" value="Chromosome"/>
</dbReference>
<feature type="signal peptide" evidence="1">
    <location>
        <begin position="1"/>
        <end position="19"/>
    </location>
</feature>
<keyword evidence="3" id="KW-1185">Reference proteome</keyword>